<dbReference type="Proteomes" id="UP000433575">
    <property type="component" value="Unassembled WGS sequence"/>
</dbReference>
<name>A0A6N7SD06_9FIRM</name>
<accession>A0A6N7SD06</accession>
<dbReference type="Proteomes" id="UP000480929">
    <property type="component" value="Unassembled WGS sequence"/>
</dbReference>
<dbReference type="EMBL" id="WKPJ01000046">
    <property type="protein sequence ID" value="MSA91166.1"/>
    <property type="molecule type" value="Genomic_DNA"/>
</dbReference>
<reference evidence="3 4" key="1">
    <citation type="journal article" date="2019" name="Nat. Med.">
        <title>A library of human gut bacterial isolates paired with longitudinal multiomics data enables mechanistic microbiome research.</title>
        <authorList>
            <person name="Poyet M."/>
            <person name="Groussin M."/>
            <person name="Gibbons S.M."/>
            <person name="Avila-Pacheco J."/>
            <person name="Jiang X."/>
            <person name="Kearney S.M."/>
            <person name="Perrotta A.R."/>
            <person name="Berdy B."/>
            <person name="Zhao S."/>
            <person name="Lieberman T.D."/>
            <person name="Swanson P.K."/>
            <person name="Smith M."/>
            <person name="Roesemann S."/>
            <person name="Alexander J.E."/>
            <person name="Rich S.A."/>
            <person name="Livny J."/>
            <person name="Vlamakis H."/>
            <person name="Clish C."/>
            <person name="Bullock K."/>
            <person name="Deik A."/>
            <person name="Scott J."/>
            <person name="Pierce K.A."/>
            <person name="Xavier R.J."/>
            <person name="Alm E.J."/>
        </authorList>
    </citation>
    <scope>NUCLEOTIDE SEQUENCE [LARGE SCALE GENOMIC DNA]</scope>
    <source>
        <strain evidence="1 3">BIOML-A4</strain>
        <strain evidence="2 4">BIOML-A5</strain>
    </source>
</reference>
<evidence type="ECO:0000313" key="3">
    <source>
        <dbReference type="Proteomes" id="UP000433575"/>
    </source>
</evidence>
<dbReference type="EMBL" id="WKPI01000049">
    <property type="protein sequence ID" value="MSC34930.1"/>
    <property type="molecule type" value="Genomic_DNA"/>
</dbReference>
<organism evidence="1 3">
    <name type="scientific">Holdemania massiliensis</name>
    <dbReference type="NCBI Taxonomy" id="1468449"/>
    <lineage>
        <taxon>Bacteria</taxon>
        <taxon>Bacillati</taxon>
        <taxon>Bacillota</taxon>
        <taxon>Erysipelotrichia</taxon>
        <taxon>Erysipelotrichales</taxon>
        <taxon>Erysipelotrichaceae</taxon>
        <taxon>Holdemania</taxon>
    </lineage>
</organism>
<comment type="caution">
    <text evidence="1">The sequence shown here is derived from an EMBL/GenBank/DDBJ whole genome shotgun (WGS) entry which is preliminary data.</text>
</comment>
<gene>
    <name evidence="2" type="ORF">GKD88_17560</name>
    <name evidence="1" type="ORF">GKE08_17725</name>
</gene>
<proteinExistence type="predicted"/>
<evidence type="ECO:0000313" key="2">
    <source>
        <dbReference type="EMBL" id="MSC34930.1"/>
    </source>
</evidence>
<evidence type="ECO:0000313" key="4">
    <source>
        <dbReference type="Proteomes" id="UP000480929"/>
    </source>
</evidence>
<keyword evidence="4" id="KW-1185">Reference proteome</keyword>
<protein>
    <recommendedName>
        <fullName evidence="5">Phage head-tail connector protein</fullName>
    </recommendedName>
</protein>
<dbReference type="AlphaFoldDB" id="A0A6N7SD06"/>
<dbReference type="RefSeq" id="WP_154240514.1">
    <property type="nucleotide sequence ID" value="NZ_WKPI01000049.1"/>
</dbReference>
<evidence type="ECO:0008006" key="5">
    <source>
        <dbReference type="Google" id="ProtNLM"/>
    </source>
</evidence>
<sequence length="124" mass="14101">MPKLRVEAEKQVLDIVDQLVMRVPELMQEDLTSAVTRIRSSILNYCRIPIQALVPEELEEVWIEAALQLHNSGKAADGLNQRVKSISEGDATVQFESGSETVTLQSIINSYSNELNQYRRLFPW</sequence>
<evidence type="ECO:0000313" key="1">
    <source>
        <dbReference type="EMBL" id="MSA91166.1"/>
    </source>
</evidence>